<proteinExistence type="predicted"/>
<dbReference type="AlphaFoldDB" id="A0A2P8D0D8"/>
<protein>
    <submittedName>
        <fullName evidence="1">Uncharacterized protein</fullName>
    </submittedName>
</protein>
<sequence length="216" mass="25507">MMTHQDLERQLSDRCEKLDLKQQAFDGLAALLADEQNRVEDVFAGFDPRDIKPVFEGFKYVIDQPHRPAVIRTRIRLYGPHGTDSFPPIGYYELETDFEGNILDDFFVMEKERYVDDLAIISHFRDMNQVLPPGYLKRNYIQYEYVAYVSLIGTLFASKQFNAAYRFVQRARVYLQHTDPAKFDQQYLQKSRHFIKMVADYLEKNNLADTAWPDKR</sequence>
<evidence type="ECO:0000313" key="2">
    <source>
        <dbReference type="Proteomes" id="UP000240572"/>
    </source>
</evidence>
<keyword evidence="2" id="KW-1185">Reference proteome</keyword>
<dbReference type="Proteomes" id="UP000240572">
    <property type="component" value="Unassembled WGS sequence"/>
</dbReference>
<gene>
    <name evidence="1" type="ORF">B0I18_10781</name>
</gene>
<organism evidence="1 2">
    <name type="scientific">Taibaiella chishuiensis</name>
    <dbReference type="NCBI Taxonomy" id="1434707"/>
    <lineage>
        <taxon>Bacteria</taxon>
        <taxon>Pseudomonadati</taxon>
        <taxon>Bacteroidota</taxon>
        <taxon>Chitinophagia</taxon>
        <taxon>Chitinophagales</taxon>
        <taxon>Chitinophagaceae</taxon>
        <taxon>Taibaiella</taxon>
    </lineage>
</organism>
<name>A0A2P8D0D8_9BACT</name>
<dbReference type="OrthoDB" id="1255709at2"/>
<evidence type="ECO:0000313" key="1">
    <source>
        <dbReference type="EMBL" id="PSK90671.1"/>
    </source>
</evidence>
<comment type="caution">
    <text evidence="1">The sequence shown here is derived from an EMBL/GenBank/DDBJ whole genome shotgun (WGS) entry which is preliminary data.</text>
</comment>
<accession>A0A2P8D0D8</accession>
<reference evidence="1 2" key="1">
    <citation type="submission" date="2018-03" db="EMBL/GenBank/DDBJ databases">
        <title>Genomic Encyclopedia of Type Strains, Phase III (KMG-III): the genomes of soil and plant-associated and newly described type strains.</title>
        <authorList>
            <person name="Whitman W."/>
        </authorList>
    </citation>
    <scope>NUCLEOTIDE SEQUENCE [LARGE SCALE GENOMIC DNA]</scope>
    <source>
        <strain evidence="1 2">CGMCC 1.12700</strain>
    </source>
</reference>
<dbReference type="RefSeq" id="WP_146146785.1">
    <property type="nucleotide sequence ID" value="NZ_PYGD01000007.1"/>
</dbReference>
<dbReference type="EMBL" id="PYGD01000007">
    <property type="protein sequence ID" value="PSK90671.1"/>
    <property type="molecule type" value="Genomic_DNA"/>
</dbReference>